<proteinExistence type="predicted"/>
<keyword evidence="3" id="KW-1185">Reference proteome</keyword>
<dbReference type="PANTHER" id="PTHR30451">
    <property type="entry name" value="OUTER MEMBRANE USHER PROTEIN"/>
    <property type="match status" value="1"/>
</dbReference>
<sequence>MDYYAGLNGSYQSQFANLNAGYAYSDQNSSLNYAVSGAVVASKYGVVLSQPLQGTHALVLTEDSPGIEVINNASAKTNKSGLTVVSGLSPYRKNNLALNTQTIPDDAEIEESILNNIIPTKGALVLADFKSNKGYKLLINLKTPHIQIPMGAIANMENGTTAIVSNFNQLYIISKTHRGLINVQWRSNRQDQSCDVNFDATQIKAINGLYIMDVECRSPVAISAGL</sequence>
<dbReference type="Pfam" id="PF13953">
    <property type="entry name" value="PapC_C"/>
    <property type="match status" value="1"/>
</dbReference>
<protein>
    <submittedName>
        <fullName evidence="2">Pili synthesis usher PapC-like protein</fullName>
    </submittedName>
</protein>
<dbReference type="GO" id="GO:0009297">
    <property type="term" value="P:pilus assembly"/>
    <property type="evidence" value="ECO:0007669"/>
    <property type="project" value="InterPro"/>
</dbReference>
<dbReference type="Gene3D" id="2.60.40.2070">
    <property type="match status" value="1"/>
</dbReference>
<dbReference type="Proteomes" id="UP000294963">
    <property type="component" value="Unassembled WGS sequence"/>
</dbReference>
<evidence type="ECO:0000259" key="1">
    <source>
        <dbReference type="Pfam" id="PF13953"/>
    </source>
</evidence>
<accession>A0A4R1XSV1</accession>
<name>A0A4R1XSV1_ACICA</name>
<evidence type="ECO:0000313" key="3">
    <source>
        <dbReference type="Proteomes" id="UP000294963"/>
    </source>
</evidence>
<comment type="caution">
    <text evidence="2">The sequence shown here is derived from an EMBL/GenBank/DDBJ whole genome shotgun (WGS) entry which is preliminary data.</text>
</comment>
<evidence type="ECO:0000313" key="2">
    <source>
        <dbReference type="EMBL" id="TCM65165.1"/>
    </source>
</evidence>
<dbReference type="GO" id="GO:0009279">
    <property type="term" value="C:cell outer membrane"/>
    <property type="evidence" value="ECO:0007669"/>
    <property type="project" value="TreeGrafter"/>
</dbReference>
<reference evidence="2 3" key="1">
    <citation type="submission" date="2019-03" db="EMBL/GenBank/DDBJ databases">
        <title>Genomic analyses of the natural microbiome of Caenorhabditis elegans.</title>
        <authorList>
            <person name="Samuel B."/>
        </authorList>
    </citation>
    <scope>NUCLEOTIDE SEQUENCE [LARGE SCALE GENOMIC DNA]</scope>
    <source>
        <strain evidence="2 3">JUb89</strain>
    </source>
</reference>
<dbReference type="InterPro" id="IPR042186">
    <property type="entry name" value="FimD_plug_dom"/>
</dbReference>
<dbReference type="GO" id="GO:0015473">
    <property type="term" value="F:fimbrial usher porin activity"/>
    <property type="evidence" value="ECO:0007669"/>
    <property type="project" value="InterPro"/>
</dbReference>
<dbReference type="PANTHER" id="PTHR30451:SF9">
    <property type="entry name" value="F1 CAPSULE-ANCHORING PROTEIN"/>
    <property type="match status" value="1"/>
</dbReference>
<dbReference type="InterPro" id="IPR000015">
    <property type="entry name" value="Fimb_usher"/>
</dbReference>
<dbReference type="AlphaFoldDB" id="A0A4R1XSV1"/>
<gene>
    <name evidence="2" type="ORF">EC844_1152</name>
</gene>
<dbReference type="InterPro" id="IPR043142">
    <property type="entry name" value="PapC-like_C_sf"/>
</dbReference>
<dbReference type="Gene3D" id="2.60.40.2610">
    <property type="entry name" value="Outer membrane usher protein FimD, plug domain"/>
    <property type="match status" value="1"/>
</dbReference>
<dbReference type="InterPro" id="IPR025949">
    <property type="entry name" value="PapC-like_C"/>
</dbReference>
<dbReference type="Pfam" id="PF00577">
    <property type="entry name" value="Usher"/>
    <property type="match status" value="1"/>
</dbReference>
<dbReference type="EMBL" id="SLVJ01000015">
    <property type="protein sequence ID" value="TCM65165.1"/>
    <property type="molecule type" value="Genomic_DNA"/>
</dbReference>
<feature type="domain" description="PapC-like C-terminal" evidence="1">
    <location>
        <begin position="139"/>
        <end position="200"/>
    </location>
</feature>
<organism evidence="2 3">
    <name type="scientific">Acinetobacter calcoaceticus</name>
    <dbReference type="NCBI Taxonomy" id="471"/>
    <lineage>
        <taxon>Bacteria</taxon>
        <taxon>Pseudomonadati</taxon>
        <taxon>Pseudomonadota</taxon>
        <taxon>Gammaproteobacteria</taxon>
        <taxon>Moraxellales</taxon>
        <taxon>Moraxellaceae</taxon>
        <taxon>Acinetobacter</taxon>
        <taxon>Acinetobacter calcoaceticus/baumannii complex</taxon>
    </lineage>
</organism>